<dbReference type="Pfam" id="PF13976">
    <property type="entry name" value="gag_pre-integrs"/>
    <property type="match status" value="1"/>
</dbReference>
<keyword evidence="1" id="KW-0645">Protease</keyword>
<keyword evidence="4" id="KW-0378">Hydrolase</keyword>
<dbReference type="InterPro" id="IPR036875">
    <property type="entry name" value="Znf_CCHC_sf"/>
</dbReference>
<dbReference type="InterPro" id="IPR001584">
    <property type="entry name" value="Integrase_cat-core"/>
</dbReference>
<dbReference type="InterPro" id="IPR036397">
    <property type="entry name" value="RNaseH_sf"/>
</dbReference>
<dbReference type="InterPro" id="IPR013103">
    <property type="entry name" value="RVT_2"/>
</dbReference>
<dbReference type="PANTHER" id="PTHR42648:SF18">
    <property type="entry name" value="RETROTRANSPOSON, UNCLASSIFIED-LIKE PROTEIN"/>
    <property type="match status" value="1"/>
</dbReference>
<sequence length="999" mass="115502">MATISGSIPTNLPILTTKNYDNWKIQIRVIMRFQRVWNFVEQGYEHVGSSGTEAQKAAYRENEKKDCKALFILHQSVDAANVERLSKAETSKEAWAILEKVHGGATKTKKVKLQTLRRQYELLSMENNETVVEYITRVQTIVNTMRGLREKLVELQVIEKVLRTLPAKFDHIVVAIEESKNLEELSLEELQGSLESHEQRMIERGEERKAEQALQAQSNPKDVSKKKKKNKDRPRQDLGKIEGKEVQDTRKNVDHQQKKGRNVDIRNVKCYNCNKLGHYAKSCQYPNPRRDEARLAREEEDDDSEQVLLMVTTTQKEGGGDNCWYLDTGCSTHMTGRKDWFVNLDESIKSKVKFADDRVMIAEGVGKILIRRKNDSRAFITDVLFVPGMKSNLLSLGQLLEKGYVSKLEDKMLTIYDSQHRLLLKSPLTKNRMFKVDIDILDHECFAAAINKEEWLWHYRFGHLNFKDLHTLKSKSLVKGLPHINQPSEVCKECLECKQSRNSFKQHVSIKSKEKLEVVYSDVCDPIQTESLGGNRYFVSFIDDFSRKLWIYLIKRKSEVLEVFEKFKVLVERNSGQLIKVLRTDGGGEYMSREFQKFCDQEGIEHEVIPPYTPQHNGTAERKNRTIMNMVRSMLKSKELPKYLWGEAVSTTTYILNRSPSKRLEGVTPEEAWSGNKPNVSHFRVFGSICYRHVPDQLRRKLDDKGEQMVLLGYHKTGGYKLLNPISKQIVISRDVVFDESRRWNWKSSSDDRYNGVVIDSEEAEIDENQEVDSARGRSISPIQRRSQRNSQVPSRFKGFEMTSDANVNEDGDIVHFALFSEVEPVSFKEAIEDRKWVDAMTEEIRSMEKNQVWELVSLPKSKKAISVRWVFKIKTDPGGRIVKYKARLVVRGFLQRPDIDYKEVFAPVARIETIRTVVAIASSRGWTLHQLDIKSAFLNGPLEEEVYVLQPPGFIIEGQEEKVFKSKKALYGLKQAPRAWNKRIDNLKSHIYYIFLLG</sequence>
<protein>
    <submittedName>
        <fullName evidence="9">Retrovirus-related Pol polyprotein from transposon TNT 1-94</fullName>
    </submittedName>
</protein>
<keyword evidence="5" id="KW-0863">Zinc-finger</keyword>
<dbReference type="SUPFAM" id="SSF53098">
    <property type="entry name" value="Ribonuclease H-like"/>
    <property type="match status" value="1"/>
</dbReference>
<dbReference type="Gene3D" id="4.10.60.10">
    <property type="entry name" value="Zinc finger, CCHC-type"/>
    <property type="match status" value="1"/>
</dbReference>
<dbReference type="GO" id="GO:0003676">
    <property type="term" value="F:nucleic acid binding"/>
    <property type="evidence" value="ECO:0007669"/>
    <property type="project" value="InterPro"/>
</dbReference>
<dbReference type="SUPFAM" id="SSF56672">
    <property type="entry name" value="DNA/RNA polymerases"/>
    <property type="match status" value="1"/>
</dbReference>
<evidence type="ECO:0000313" key="10">
    <source>
        <dbReference type="Proteomes" id="UP000075243"/>
    </source>
</evidence>
<dbReference type="Gramene" id="C.cajan_21030.t">
    <property type="protein sequence ID" value="C.cajan_21030.t.cds1"/>
    <property type="gene ID" value="C.cajan_21030"/>
</dbReference>
<evidence type="ECO:0000256" key="1">
    <source>
        <dbReference type="ARBA" id="ARBA00022670"/>
    </source>
</evidence>
<dbReference type="SMART" id="SM00343">
    <property type="entry name" value="ZnF_C2HC"/>
    <property type="match status" value="1"/>
</dbReference>
<dbReference type="PROSITE" id="PS50994">
    <property type="entry name" value="INTEGRASE"/>
    <property type="match status" value="1"/>
</dbReference>
<dbReference type="InterPro" id="IPR057670">
    <property type="entry name" value="SH3_retrovirus"/>
</dbReference>
<dbReference type="AlphaFoldDB" id="A0A151TLV3"/>
<dbReference type="Pfam" id="PF25597">
    <property type="entry name" value="SH3_retrovirus"/>
    <property type="match status" value="1"/>
</dbReference>
<evidence type="ECO:0000256" key="4">
    <source>
        <dbReference type="ARBA" id="ARBA00022801"/>
    </source>
</evidence>
<feature type="domain" description="CCHC-type" evidence="7">
    <location>
        <begin position="269"/>
        <end position="283"/>
    </location>
</feature>
<evidence type="ECO:0000256" key="3">
    <source>
        <dbReference type="ARBA" id="ARBA00022750"/>
    </source>
</evidence>
<dbReference type="GO" id="GO:0004190">
    <property type="term" value="F:aspartic-type endopeptidase activity"/>
    <property type="evidence" value="ECO:0007669"/>
    <property type="project" value="UniProtKB-KW"/>
</dbReference>
<feature type="region of interest" description="Disordered" evidence="6">
    <location>
        <begin position="196"/>
        <end position="259"/>
    </location>
</feature>
<dbReference type="EMBL" id="CM003606">
    <property type="protein sequence ID" value="KYP68042.1"/>
    <property type="molecule type" value="Genomic_DNA"/>
</dbReference>
<keyword evidence="5" id="KW-0862">Zinc</keyword>
<dbReference type="InterPro" id="IPR025724">
    <property type="entry name" value="GAG-pre-integrase_dom"/>
</dbReference>
<dbReference type="SUPFAM" id="SSF57756">
    <property type="entry name" value="Retrovirus zinc finger-like domains"/>
    <property type="match status" value="1"/>
</dbReference>
<feature type="region of interest" description="Disordered" evidence="6">
    <location>
        <begin position="769"/>
        <end position="794"/>
    </location>
</feature>
<dbReference type="Pfam" id="PF07727">
    <property type="entry name" value="RVT_2"/>
    <property type="match status" value="1"/>
</dbReference>
<dbReference type="Pfam" id="PF00665">
    <property type="entry name" value="rve"/>
    <property type="match status" value="1"/>
</dbReference>
<feature type="compositionally biased region" description="Basic and acidic residues" evidence="6">
    <location>
        <begin position="196"/>
        <end position="211"/>
    </location>
</feature>
<evidence type="ECO:0000256" key="5">
    <source>
        <dbReference type="PROSITE-ProRule" id="PRU00047"/>
    </source>
</evidence>
<keyword evidence="2" id="KW-0479">Metal-binding</keyword>
<organism evidence="9 10">
    <name type="scientific">Cajanus cajan</name>
    <name type="common">Pigeon pea</name>
    <name type="synonym">Cajanus indicus</name>
    <dbReference type="NCBI Taxonomy" id="3821"/>
    <lineage>
        <taxon>Eukaryota</taxon>
        <taxon>Viridiplantae</taxon>
        <taxon>Streptophyta</taxon>
        <taxon>Embryophyta</taxon>
        <taxon>Tracheophyta</taxon>
        <taxon>Spermatophyta</taxon>
        <taxon>Magnoliopsida</taxon>
        <taxon>eudicotyledons</taxon>
        <taxon>Gunneridae</taxon>
        <taxon>Pentapetalae</taxon>
        <taxon>rosids</taxon>
        <taxon>fabids</taxon>
        <taxon>Fabales</taxon>
        <taxon>Fabaceae</taxon>
        <taxon>Papilionoideae</taxon>
        <taxon>50 kb inversion clade</taxon>
        <taxon>NPAAA clade</taxon>
        <taxon>indigoferoid/millettioid clade</taxon>
        <taxon>Phaseoleae</taxon>
        <taxon>Cajanus</taxon>
    </lineage>
</organism>
<evidence type="ECO:0000256" key="6">
    <source>
        <dbReference type="SAM" id="MobiDB-lite"/>
    </source>
</evidence>
<dbReference type="PANTHER" id="PTHR42648">
    <property type="entry name" value="TRANSPOSASE, PUTATIVE-RELATED"/>
    <property type="match status" value="1"/>
</dbReference>
<feature type="compositionally biased region" description="Low complexity" evidence="6">
    <location>
        <begin position="778"/>
        <end position="792"/>
    </location>
</feature>
<dbReference type="InterPro" id="IPR012337">
    <property type="entry name" value="RNaseH-like_sf"/>
</dbReference>
<dbReference type="Proteomes" id="UP000075243">
    <property type="component" value="Chromosome 4"/>
</dbReference>
<evidence type="ECO:0000313" key="9">
    <source>
        <dbReference type="EMBL" id="KYP68042.1"/>
    </source>
</evidence>
<dbReference type="PROSITE" id="PS50158">
    <property type="entry name" value="ZF_CCHC"/>
    <property type="match status" value="1"/>
</dbReference>
<dbReference type="GO" id="GO:0008270">
    <property type="term" value="F:zinc ion binding"/>
    <property type="evidence" value="ECO:0007669"/>
    <property type="project" value="UniProtKB-KW"/>
</dbReference>
<dbReference type="Pfam" id="PF14223">
    <property type="entry name" value="Retrotran_gag_2"/>
    <property type="match status" value="1"/>
</dbReference>
<proteinExistence type="predicted"/>
<gene>
    <name evidence="9" type="ORF">KK1_021658</name>
</gene>
<evidence type="ECO:0000259" key="7">
    <source>
        <dbReference type="PROSITE" id="PS50158"/>
    </source>
</evidence>
<dbReference type="GO" id="GO:0006508">
    <property type="term" value="P:proteolysis"/>
    <property type="evidence" value="ECO:0007669"/>
    <property type="project" value="UniProtKB-KW"/>
</dbReference>
<evidence type="ECO:0000259" key="8">
    <source>
        <dbReference type="PROSITE" id="PS50994"/>
    </source>
</evidence>
<dbReference type="InterPro" id="IPR043502">
    <property type="entry name" value="DNA/RNA_pol_sf"/>
</dbReference>
<dbReference type="GO" id="GO:0015074">
    <property type="term" value="P:DNA integration"/>
    <property type="evidence" value="ECO:0007669"/>
    <property type="project" value="InterPro"/>
</dbReference>
<feature type="domain" description="Integrase catalytic" evidence="8">
    <location>
        <begin position="510"/>
        <end position="677"/>
    </location>
</feature>
<dbReference type="InterPro" id="IPR054722">
    <property type="entry name" value="PolX-like_BBD"/>
</dbReference>
<accession>A0A151TLV3</accession>
<keyword evidence="10" id="KW-1185">Reference proteome</keyword>
<feature type="compositionally biased region" description="Basic and acidic residues" evidence="6">
    <location>
        <begin position="233"/>
        <end position="259"/>
    </location>
</feature>
<keyword evidence="3" id="KW-0064">Aspartyl protease</keyword>
<dbReference type="InterPro" id="IPR039537">
    <property type="entry name" value="Retrotran_Ty1/copia-like"/>
</dbReference>
<reference evidence="9 10" key="1">
    <citation type="journal article" date="2012" name="Nat. Biotechnol.">
        <title>Draft genome sequence of pigeonpea (Cajanus cajan), an orphan legume crop of resource-poor farmers.</title>
        <authorList>
            <person name="Varshney R.K."/>
            <person name="Chen W."/>
            <person name="Li Y."/>
            <person name="Bharti A.K."/>
            <person name="Saxena R.K."/>
            <person name="Schlueter J.A."/>
            <person name="Donoghue M.T."/>
            <person name="Azam S."/>
            <person name="Fan G."/>
            <person name="Whaley A.M."/>
            <person name="Farmer A.D."/>
            <person name="Sheridan J."/>
            <person name="Iwata A."/>
            <person name="Tuteja R."/>
            <person name="Penmetsa R.V."/>
            <person name="Wu W."/>
            <person name="Upadhyaya H.D."/>
            <person name="Yang S.P."/>
            <person name="Shah T."/>
            <person name="Saxena K.B."/>
            <person name="Michael T."/>
            <person name="McCombie W.R."/>
            <person name="Yang B."/>
            <person name="Zhang G."/>
            <person name="Yang H."/>
            <person name="Wang J."/>
            <person name="Spillane C."/>
            <person name="Cook D.R."/>
            <person name="May G.D."/>
            <person name="Xu X."/>
            <person name="Jackson S.A."/>
        </authorList>
    </citation>
    <scope>NUCLEOTIDE SEQUENCE [LARGE SCALE GENOMIC DNA]</scope>
    <source>
        <strain evidence="10">cv. Asha</strain>
    </source>
</reference>
<name>A0A151TLV3_CAJCA</name>
<dbReference type="Pfam" id="PF00098">
    <property type="entry name" value="zf-CCHC"/>
    <property type="match status" value="1"/>
</dbReference>
<dbReference type="InterPro" id="IPR001878">
    <property type="entry name" value="Znf_CCHC"/>
</dbReference>
<evidence type="ECO:0000256" key="2">
    <source>
        <dbReference type="ARBA" id="ARBA00022723"/>
    </source>
</evidence>
<dbReference type="Gene3D" id="3.30.420.10">
    <property type="entry name" value="Ribonuclease H-like superfamily/Ribonuclease H"/>
    <property type="match status" value="1"/>
</dbReference>
<dbReference type="Pfam" id="PF22936">
    <property type="entry name" value="Pol_BBD"/>
    <property type="match status" value="1"/>
</dbReference>